<sequence length="23" mass="2781">MNFINKNKKELIMLVILTLFLPF</sequence>
<proteinExistence type="predicted"/>
<dbReference type="Proteomes" id="UP000195728">
    <property type="component" value="Unassembled WGS sequence"/>
</dbReference>
<dbReference type="AlphaFoldDB" id="A0AB37YPU2"/>
<organism evidence="1 2">
    <name type="scientific">Bacillus wiedmannii</name>
    <dbReference type="NCBI Taxonomy" id="1890302"/>
    <lineage>
        <taxon>Bacteria</taxon>
        <taxon>Bacillati</taxon>
        <taxon>Bacillota</taxon>
        <taxon>Bacilli</taxon>
        <taxon>Bacillales</taxon>
        <taxon>Bacillaceae</taxon>
        <taxon>Bacillus</taxon>
        <taxon>Bacillus cereus group</taxon>
    </lineage>
</organism>
<evidence type="ECO:0000313" key="1">
    <source>
        <dbReference type="EMBL" id="SCC22642.1"/>
    </source>
</evidence>
<comment type="caution">
    <text evidence="1">The sequence shown here is derived from an EMBL/GenBank/DDBJ whole genome shotgun (WGS) entry which is preliminary data.</text>
</comment>
<dbReference type="EMBL" id="FMBG01000012">
    <property type="protein sequence ID" value="SCC22642.1"/>
    <property type="molecule type" value="Genomic_DNA"/>
</dbReference>
<protein>
    <submittedName>
        <fullName evidence="1">Uncharacterized protein</fullName>
    </submittedName>
</protein>
<accession>A0AB37YPU2</accession>
<reference evidence="1 2" key="1">
    <citation type="submission" date="2016-08" db="EMBL/GenBank/DDBJ databases">
        <authorList>
            <person name="Loux V."/>
            <person name="Rue O."/>
        </authorList>
    </citation>
    <scope>NUCLEOTIDE SEQUENCE [LARGE SCALE GENOMIC DNA]</scope>
    <source>
        <strain evidence="1 2">WSBC_10311</strain>
    </source>
</reference>
<gene>
    <name evidence="1" type="ORF">BC10311_02073</name>
</gene>
<evidence type="ECO:0000313" key="2">
    <source>
        <dbReference type="Proteomes" id="UP000195728"/>
    </source>
</evidence>
<name>A0AB37YPU2_9BACI</name>